<dbReference type="InterPro" id="IPR019410">
    <property type="entry name" value="Methyltransf_16"/>
</dbReference>
<dbReference type="Gene3D" id="3.40.50.150">
    <property type="entry name" value="Vaccinia Virus protein VP39"/>
    <property type="match status" value="1"/>
</dbReference>
<dbReference type="FunCoup" id="K1QY61">
    <property type="interactions" value="1454"/>
</dbReference>
<evidence type="ECO:0000256" key="4">
    <source>
        <dbReference type="ARBA" id="ARBA00020594"/>
    </source>
</evidence>
<accession>K1QY61</accession>
<dbReference type="PANTHER" id="PTHR13539:SF3">
    <property type="entry name" value="CALMODULIN-LYSINE N-METHYLTRANSFERASE"/>
    <property type="match status" value="1"/>
</dbReference>
<dbReference type="EMBL" id="JH816394">
    <property type="protein sequence ID" value="EKC26491.1"/>
    <property type="molecule type" value="Genomic_DNA"/>
</dbReference>
<proteinExistence type="predicted"/>
<evidence type="ECO:0000313" key="9">
    <source>
        <dbReference type="EMBL" id="EKC26491.1"/>
    </source>
</evidence>
<dbReference type="EC" id="2.1.1.60" evidence="3"/>
<sequence>MFLKAGNSNLKIMNACDVRPHNQNDRKTKALQRWKILKQALTGSSSAETCASDVSVRRFSSFGLLKTEKISTTPEGNVWFRYTAPGKPGFCMSVRHLPGTMDANTLLGFNNTGNDKVFNNSDPHVTVSVDDEVHCCCHGVWPAEEVMTNYCFQHLENFSDLAVCELGGGMTCLAGLALALESKAAHVVLSDGNEDSVENLNVILEQKDNQSKFGKTKVSSRLIRWGKDETHQDLHGSFNVVLCADCLFFDDGRADLADLIFDILKPKGRAILFAPHRGSTFQAFSELAKEKFHVEVQDNYSQEVWGLHCKMKSTGSDMYDENIHYPRLIILTKAG</sequence>
<keyword evidence="7" id="KW-0808">Transferase</keyword>
<comment type="subcellular location">
    <subcellularLocation>
        <location evidence="2">Cytoplasm</location>
    </subcellularLocation>
    <subcellularLocation>
        <location evidence="1">Nucleus</location>
    </subcellularLocation>
</comment>
<dbReference type="GO" id="GO:0005737">
    <property type="term" value="C:cytoplasm"/>
    <property type="evidence" value="ECO:0007669"/>
    <property type="project" value="UniProtKB-SubCell"/>
</dbReference>
<reference evidence="9" key="1">
    <citation type="journal article" date="2012" name="Nature">
        <title>The oyster genome reveals stress adaptation and complexity of shell formation.</title>
        <authorList>
            <person name="Zhang G."/>
            <person name="Fang X."/>
            <person name="Guo X."/>
            <person name="Li L."/>
            <person name="Luo R."/>
            <person name="Xu F."/>
            <person name="Yang P."/>
            <person name="Zhang L."/>
            <person name="Wang X."/>
            <person name="Qi H."/>
            <person name="Xiong Z."/>
            <person name="Que H."/>
            <person name="Xie Y."/>
            <person name="Holland P.W."/>
            <person name="Paps J."/>
            <person name="Zhu Y."/>
            <person name="Wu F."/>
            <person name="Chen Y."/>
            <person name="Wang J."/>
            <person name="Peng C."/>
            <person name="Meng J."/>
            <person name="Yang L."/>
            <person name="Liu J."/>
            <person name="Wen B."/>
            <person name="Zhang N."/>
            <person name="Huang Z."/>
            <person name="Zhu Q."/>
            <person name="Feng Y."/>
            <person name="Mount A."/>
            <person name="Hedgecock D."/>
            <person name="Xu Z."/>
            <person name="Liu Y."/>
            <person name="Domazet-Loso T."/>
            <person name="Du Y."/>
            <person name="Sun X."/>
            <person name="Zhang S."/>
            <person name="Liu B."/>
            <person name="Cheng P."/>
            <person name="Jiang X."/>
            <person name="Li J."/>
            <person name="Fan D."/>
            <person name="Wang W."/>
            <person name="Fu W."/>
            <person name="Wang T."/>
            <person name="Wang B."/>
            <person name="Zhang J."/>
            <person name="Peng Z."/>
            <person name="Li Y."/>
            <person name="Li N."/>
            <person name="Wang J."/>
            <person name="Chen M."/>
            <person name="He Y."/>
            <person name="Tan F."/>
            <person name="Song X."/>
            <person name="Zheng Q."/>
            <person name="Huang R."/>
            <person name="Yang H."/>
            <person name="Du X."/>
            <person name="Chen L."/>
            <person name="Yang M."/>
            <person name="Gaffney P.M."/>
            <person name="Wang S."/>
            <person name="Luo L."/>
            <person name="She Z."/>
            <person name="Ming Y."/>
            <person name="Huang W."/>
            <person name="Zhang S."/>
            <person name="Huang B."/>
            <person name="Zhang Y."/>
            <person name="Qu T."/>
            <person name="Ni P."/>
            <person name="Miao G."/>
            <person name="Wang J."/>
            <person name="Wang Q."/>
            <person name="Steinberg C.E."/>
            <person name="Wang H."/>
            <person name="Li N."/>
            <person name="Qian L."/>
            <person name="Zhang G."/>
            <person name="Li Y."/>
            <person name="Yang H."/>
            <person name="Liu X."/>
            <person name="Wang J."/>
            <person name="Yin Y."/>
            <person name="Wang J."/>
        </authorList>
    </citation>
    <scope>NUCLEOTIDE SEQUENCE [LARGE SCALE GENOMIC DNA]</scope>
    <source>
        <strain evidence="9">05x7-T-G4-1.051#20</strain>
    </source>
</reference>
<dbReference type="AlphaFoldDB" id="K1QY61"/>
<dbReference type="GO" id="GO:0005634">
    <property type="term" value="C:nucleus"/>
    <property type="evidence" value="ECO:0007669"/>
    <property type="project" value="UniProtKB-SubCell"/>
</dbReference>
<dbReference type="SUPFAM" id="SSF53335">
    <property type="entry name" value="S-adenosyl-L-methionine-dependent methyltransferases"/>
    <property type="match status" value="1"/>
</dbReference>
<dbReference type="InParanoid" id="K1QY61"/>
<dbReference type="HOGENOM" id="CLU_057006_0_0_1"/>
<dbReference type="GO" id="GO:0032259">
    <property type="term" value="P:methylation"/>
    <property type="evidence" value="ECO:0007669"/>
    <property type="project" value="UniProtKB-KW"/>
</dbReference>
<dbReference type="GO" id="GO:0018025">
    <property type="term" value="F:calmodulin-lysine N-methyltransferase activity"/>
    <property type="evidence" value="ECO:0007669"/>
    <property type="project" value="UniProtKB-EC"/>
</dbReference>
<dbReference type="Pfam" id="PF10294">
    <property type="entry name" value="Methyltransf_16"/>
    <property type="match status" value="1"/>
</dbReference>
<evidence type="ECO:0000256" key="6">
    <source>
        <dbReference type="ARBA" id="ARBA00022603"/>
    </source>
</evidence>
<keyword evidence="5" id="KW-0963">Cytoplasm</keyword>
<gene>
    <name evidence="9" type="ORF">CGI_10007822</name>
</gene>
<evidence type="ECO:0000256" key="5">
    <source>
        <dbReference type="ARBA" id="ARBA00022490"/>
    </source>
</evidence>
<evidence type="ECO:0000256" key="8">
    <source>
        <dbReference type="ARBA" id="ARBA00023242"/>
    </source>
</evidence>
<dbReference type="InterPro" id="IPR025800">
    <property type="entry name" value="CaM-Lys-N-MeTrfase"/>
</dbReference>
<keyword evidence="8" id="KW-0539">Nucleus</keyword>
<evidence type="ECO:0000256" key="7">
    <source>
        <dbReference type="ARBA" id="ARBA00022679"/>
    </source>
</evidence>
<keyword evidence="6" id="KW-0489">Methyltransferase</keyword>
<dbReference type="PANTHER" id="PTHR13539">
    <property type="entry name" value="CALMODULIN-LYSINE N-METHYLTRANSFERASE"/>
    <property type="match status" value="1"/>
</dbReference>
<dbReference type="InterPro" id="IPR029063">
    <property type="entry name" value="SAM-dependent_MTases_sf"/>
</dbReference>
<evidence type="ECO:0000256" key="3">
    <source>
        <dbReference type="ARBA" id="ARBA00011914"/>
    </source>
</evidence>
<organism evidence="9">
    <name type="scientific">Magallana gigas</name>
    <name type="common">Pacific oyster</name>
    <name type="synonym">Crassostrea gigas</name>
    <dbReference type="NCBI Taxonomy" id="29159"/>
    <lineage>
        <taxon>Eukaryota</taxon>
        <taxon>Metazoa</taxon>
        <taxon>Spiralia</taxon>
        <taxon>Lophotrochozoa</taxon>
        <taxon>Mollusca</taxon>
        <taxon>Bivalvia</taxon>
        <taxon>Autobranchia</taxon>
        <taxon>Pteriomorphia</taxon>
        <taxon>Ostreida</taxon>
        <taxon>Ostreoidea</taxon>
        <taxon>Ostreidae</taxon>
        <taxon>Magallana</taxon>
    </lineage>
</organism>
<protein>
    <recommendedName>
        <fullName evidence="4">Calmodulin-lysine N-methyltransferase</fullName>
        <ecNumber evidence="3">2.1.1.60</ecNumber>
    </recommendedName>
</protein>
<evidence type="ECO:0000256" key="1">
    <source>
        <dbReference type="ARBA" id="ARBA00004123"/>
    </source>
</evidence>
<name>K1QY61_MAGGI</name>
<evidence type="ECO:0000256" key="2">
    <source>
        <dbReference type="ARBA" id="ARBA00004496"/>
    </source>
</evidence>